<dbReference type="GO" id="GO:0017136">
    <property type="term" value="F:histone deacetylase activity, NAD-dependent"/>
    <property type="evidence" value="ECO:0007669"/>
    <property type="project" value="TreeGrafter"/>
</dbReference>
<dbReference type="AlphaFoldDB" id="A0AAV9W7I8"/>
<dbReference type="InterPro" id="IPR050134">
    <property type="entry name" value="NAD-dep_sirtuin_deacylases"/>
</dbReference>
<dbReference type="Proteomes" id="UP001370758">
    <property type="component" value="Unassembled WGS sequence"/>
</dbReference>
<keyword evidence="4" id="KW-0479">Metal-binding</keyword>
<dbReference type="Pfam" id="PF02146">
    <property type="entry name" value="SIR2"/>
    <property type="match status" value="1"/>
</dbReference>
<accession>A0AAV9W7I8</accession>
<dbReference type="InterPro" id="IPR003000">
    <property type="entry name" value="Sirtuin"/>
</dbReference>
<sequence>MIRLRTTRSNLLQFGKLGPKFKHHRHLRDQYQNQYQYCPLVHENVHARGRRILVAAVGARAVAGNVNSNRQIRTIHIDNSVGTTALTRTGTFRWSSPFSSSSSLSLLSPASLSSSSKSVVHRPLVTVTATAPAPTAVARARRQISSMPYIEHDPTNTNTFKHYLLHSKRILALCGAGLSASSGLATFRGAGGLWRTHDAMSLATPQAFVKDPSLVWQFYSARRQAAFSAKPNAAHLALAALSVKNKNFITVTQNVDGLSPRAGHPPEQLFPVHGSLSTIKCASVFCSYTEYNNFNMALTPALAPSRVSGDGESEQPLTPHVDLPHCPKCGVGMMRPGVVWFGESLPNDLVGSIDDWIDQARVDLCLVIGTTGQVWPAAGYIGACQAKGARVAVINMEIDDDPNLGGVHTADWLFKGDCAEILPDILQPIIGSMEEVKELLGDTDKFPATTSFGGPVVDVSANNDPSSRTGEGGTGYY</sequence>
<evidence type="ECO:0000313" key="7">
    <source>
        <dbReference type="EMBL" id="KAK6503180.1"/>
    </source>
</evidence>
<dbReference type="InterPro" id="IPR026590">
    <property type="entry name" value="Ssirtuin_cat_dom"/>
</dbReference>
<organism evidence="7 8">
    <name type="scientific">Arthrobotrys musiformis</name>
    <dbReference type="NCBI Taxonomy" id="47236"/>
    <lineage>
        <taxon>Eukaryota</taxon>
        <taxon>Fungi</taxon>
        <taxon>Dikarya</taxon>
        <taxon>Ascomycota</taxon>
        <taxon>Pezizomycotina</taxon>
        <taxon>Orbiliomycetes</taxon>
        <taxon>Orbiliales</taxon>
        <taxon>Orbiliaceae</taxon>
        <taxon>Arthrobotrys</taxon>
    </lineage>
</organism>
<evidence type="ECO:0000256" key="5">
    <source>
        <dbReference type="SAM" id="MobiDB-lite"/>
    </source>
</evidence>
<evidence type="ECO:0000256" key="4">
    <source>
        <dbReference type="PROSITE-ProRule" id="PRU00236"/>
    </source>
</evidence>
<keyword evidence="4" id="KW-0862">Zinc</keyword>
<dbReference type="PANTHER" id="PTHR11085:SF10">
    <property type="entry name" value="NAD-DEPENDENT PROTEIN DEACYLASE SIRTUIN-5, MITOCHONDRIAL-RELATED"/>
    <property type="match status" value="1"/>
</dbReference>
<feature type="domain" description="Deacetylase sirtuin-type" evidence="6">
    <location>
        <begin position="150"/>
        <end position="439"/>
    </location>
</feature>
<comment type="caution">
    <text evidence="7">The sequence shown here is derived from an EMBL/GenBank/DDBJ whole genome shotgun (WGS) entry which is preliminary data.</text>
</comment>
<evidence type="ECO:0000256" key="3">
    <source>
        <dbReference type="ARBA" id="ARBA00023027"/>
    </source>
</evidence>
<dbReference type="InterPro" id="IPR026591">
    <property type="entry name" value="Sirtuin_cat_small_dom_sf"/>
</dbReference>
<feature type="binding site" evidence="4">
    <location>
        <position position="326"/>
    </location>
    <ligand>
        <name>Zn(2+)</name>
        <dbReference type="ChEBI" id="CHEBI:29105"/>
    </ligand>
</feature>
<feature type="active site" description="Proton acceptor" evidence="4">
    <location>
        <position position="273"/>
    </location>
</feature>
<proteinExistence type="inferred from homology"/>
<evidence type="ECO:0000313" key="8">
    <source>
        <dbReference type="Proteomes" id="UP001370758"/>
    </source>
</evidence>
<feature type="binding site" evidence="4">
    <location>
        <position position="281"/>
    </location>
    <ligand>
        <name>Zn(2+)</name>
        <dbReference type="ChEBI" id="CHEBI:29105"/>
    </ligand>
</feature>
<evidence type="ECO:0000256" key="1">
    <source>
        <dbReference type="ARBA" id="ARBA00006924"/>
    </source>
</evidence>
<reference evidence="7 8" key="1">
    <citation type="submission" date="2023-08" db="EMBL/GenBank/DDBJ databases">
        <authorList>
            <person name="Palmer J.M."/>
        </authorList>
    </citation>
    <scope>NUCLEOTIDE SEQUENCE [LARGE SCALE GENOMIC DNA]</scope>
    <source>
        <strain evidence="7 8">TWF481</strain>
    </source>
</reference>
<name>A0AAV9W7I8_9PEZI</name>
<dbReference type="GO" id="GO:0046872">
    <property type="term" value="F:metal ion binding"/>
    <property type="evidence" value="ECO:0007669"/>
    <property type="project" value="UniProtKB-KW"/>
</dbReference>
<dbReference type="PANTHER" id="PTHR11085">
    <property type="entry name" value="NAD-DEPENDENT PROTEIN DEACYLASE SIRTUIN-5, MITOCHONDRIAL-RELATED"/>
    <property type="match status" value="1"/>
</dbReference>
<feature type="binding site" evidence="4">
    <location>
        <position position="329"/>
    </location>
    <ligand>
        <name>Zn(2+)</name>
        <dbReference type="ChEBI" id="CHEBI:29105"/>
    </ligand>
</feature>
<dbReference type="PROSITE" id="PS50305">
    <property type="entry name" value="SIRTUIN"/>
    <property type="match status" value="1"/>
</dbReference>
<feature type="region of interest" description="Disordered" evidence="5">
    <location>
        <begin position="457"/>
        <end position="477"/>
    </location>
</feature>
<comment type="similarity">
    <text evidence="1">Belongs to the sirtuin family. Class I subfamily.</text>
</comment>
<keyword evidence="3" id="KW-0520">NAD</keyword>
<keyword evidence="2" id="KW-0808">Transferase</keyword>
<keyword evidence="8" id="KW-1185">Reference proteome</keyword>
<protein>
    <recommendedName>
        <fullName evidence="6">Deacetylase sirtuin-type domain-containing protein</fullName>
    </recommendedName>
</protein>
<feature type="binding site" evidence="4">
    <location>
        <position position="286"/>
    </location>
    <ligand>
        <name>Zn(2+)</name>
        <dbReference type="ChEBI" id="CHEBI:29105"/>
    </ligand>
</feature>
<evidence type="ECO:0000256" key="2">
    <source>
        <dbReference type="ARBA" id="ARBA00022679"/>
    </source>
</evidence>
<dbReference type="Gene3D" id="3.30.1600.10">
    <property type="entry name" value="SIR2/SIRT2 'Small Domain"/>
    <property type="match status" value="1"/>
</dbReference>
<dbReference type="GO" id="GO:0070403">
    <property type="term" value="F:NAD+ binding"/>
    <property type="evidence" value="ECO:0007669"/>
    <property type="project" value="InterPro"/>
</dbReference>
<evidence type="ECO:0000259" key="6">
    <source>
        <dbReference type="PROSITE" id="PS50305"/>
    </source>
</evidence>
<dbReference type="SUPFAM" id="SSF52467">
    <property type="entry name" value="DHS-like NAD/FAD-binding domain"/>
    <property type="match status" value="1"/>
</dbReference>
<gene>
    <name evidence="7" type="ORF">TWF481_008211</name>
</gene>
<dbReference type="InterPro" id="IPR029035">
    <property type="entry name" value="DHS-like_NAD/FAD-binding_dom"/>
</dbReference>
<feature type="compositionally biased region" description="Polar residues" evidence="5">
    <location>
        <begin position="460"/>
        <end position="469"/>
    </location>
</feature>
<dbReference type="Gene3D" id="3.40.50.1220">
    <property type="entry name" value="TPP-binding domain"/>
    <property type="match status" value="1"/>
</dbReference>
<dbReference type="EMBL" id="JAVHJL010000005">
    <property type="protein sequence ID" value="KAK6503180.1"/>
    <property type="molecule type" value="Genomic_DNA"/>
</dbReference>
<dbReference type="GO" id="GO:0005634">
    <property type="term" value="C:nucleus"/>
    <property type="evidence" value="ECO:0007669"/>
    <property type="project" value="TreeGrafter"/>
</dbReference>